<organism evidence="1 2">
    <name type="scientific">Chloroflexus aggregans</name>
    <dbReference type="NCBI Taxonomy" id="152260"/>
    <lineage>
        <taxon>Bacteria</taxon>
        <taxon>Bacillati</taxon>
        <taxon>Chloroflexota</taxon>
        <taxon>Chloroflexia</taxon>
        <taxon>Chloroflexales</taxon>
        <taxon>Chloroflexineae</taxon>
        <taxon>Chloroflexaceae</taxon>
        <taxon>Chloroflexus</taxon>
    </lineage>
</organism>
<dbReference type="InterPro" id="IPR015867">
    <property type="entry name" value="N-reg_PII/ATP_PRibTrfase_C"/>
</dbReference>
<dbReference type="GO" id="GO:0006808">
    <property type="term" value="P:regulation of nitrogen utilization"/>
    <property type="evidence" value="ECO:0007669"/>
    <property type="project" value="InterPro"/>
</dbReference>
<dbReference type="SUPFAM" id="SSF54913">
    <property type="entry name" value="GlnB-like"/>
    <property type="match status" value="1"/>
</dbReference>
<dbReference type="Proteomes" id="UP000243376">
    <property type="component" value="Unassembled WGS sequence"/>
</dbReference>
<accession>A0A2J6X7I7</accession>
<gene>
    <name evidence="1" type="ORF">C0184_06005</name>
</gene>
<dbReference type="InterPro" id="IPR002187">
    <property type="entry name" value="N-reg_PII"/>
</dbReference>
<sequence length="101" mass="11415">MELTTIKLVTIITEAILEERILRELRQLGARGYTVGEVRGEGPRGVHASEWEGKSLRIETLVAPEVAEQILQHLATTYFPYFAVIAYMIDVQVVRGDKFRG</sequence>
<dbReference type="GO" id="GO:0030234">
    <property type="term" value="F:enzyme regulator activity"/>
    <property type="evidence" value="ECO:0007669"/>
    <property type="project" value="InterPro"/>
</dbReference>
<proteinExistence type="predicted"/>
<dbReference type="EMBL" id="PNIQ01000397">
    <property type="protein sequence ID" value="PMP82991.1"/>
    <property type="molecule type" value="Genomic_DNA"/>
</dbReference>
<evidence type="ECO:0000313" key="1">
    <source>
        <dbReference type="EMBL" id="PMP82991.1"/>
    </source>
</evidence>
<dbReference type="AlphaFoldDB" id="A0A2J6X7I7"/>
<dbReference type="Pfam" id="PF00543">
    <property type="entry name" value="P-II"/>
    <property type="match status" value="1"/>
</dbReference>
<comment type="caution">
    <text evidence="1">The sequence shown here is derived from an EMBL/GenBank/DDBJ whole genome shotgun (WGS) entry which is preliminary data.</text>
</comment>
<evidence type="ECO:0000313" key="2">
    <source>
        <dbReference type="Proteomes" id="UP000243376"/>
    </source>
</evidence>
<dbReference type="Gene3D" id="3.30.70.120">
    <property type="match status" value="1"/>
</dbReference>
<reference evidence="1 2" key="1">
    <citation type="submission" date="2018-01" db="EMBL/GenBank/DDBJ databases">
        <title>Metagenomic assembled genomes from two thermal pools in the Uzon Caldera, Kamchatka, Russia.</title>
        <authorList>
            <person name="Wilkins L."/>
            <person name="Ettinger C."/>
        </authorList>
    </citation>
    <scope>NUCLEOTIDE SEQUENCE [LARGE SCALE GENOMIC DNA]</scope>
    <source>
        <strain evidence="1">ZAV-02</strain>
    </source>
</reference>
<dbReference type="InterPro" id="IPR011322">
    <property type="entry name" value="N-reg_PII-like_a/b"/>
</dbReference>
<protein>
    <submittedName>
        <fullName evidence="1">Transcriptional regulator</fullName>
    </submittedName>
</protein>
<name>A0A2J6X7I7_9CHLR</name>